<protein>
    <submittedName>
        <fullName evidence="6">Helix-turn-helix domain-containing protein</fullName>
    </submittedName>
</protein>
<name>A0ABU5C2X0_9BACI</name>
<keyword evidence="2" id="KW-0805">Transcription regulation</keyword>
<dbReference type="InterPro" id="IPR011608">
    <property type="entry name" value="PRD"/>
</dbReference>
<keyword evidence="3" id="KW-0010">Activator</keyword>
<dbReference type="InterPro" id="IPR007737">
    <property type="entry name" value="Mga_HTH"/>
</dbReference>
<keyword evidence="4" id="KW-0804">Transcription</keyword>
<feature type="domain" description="PRD" evidence="5">
    <location>
        <begin position="71"/>
        <end position="175"/>
    </location>
</feature>
<dbReference type="PANTHER" id="PTHR30185">
    <property type="entry name" value="CRYPTIC BETA-GLUCOSIDE BGL OPERON ANTITERMINATOR"/>
    <property type="match status" value="1"/>
</dbReference>
<evidence type="ECO:0000256" key="3">
    <source>
        <dbReference type="ARBA" id="ARBA00023159"/>
    </source>
</evidence>
<dbReference type="PROSITE" id="PS51372">
    <property type="entry name" value="PRD_2"/>
    <property type="match status" value="1"/>
</dbReference>
<dbReference type="Pfam" id="PF05043">
    <property type="entry name" value="Mga"/>
    <property type="match status" value="1"/>
</dbReference>
<keyword evidence="1" id="KW-0677">Repeat</keyword>
<keyword evidence="7" id="KW-1185">Reference proteome</keyword>
<sequence>MFFYSNKFLKIEDALVHLFTSRSTLSHDIKQLKNILDKWHVTLESKPNYGLYLQGEEFYLRSLILNEFPRLASSDDEKELQQTITRLAKQFHFTLHIGAAKEISHYIYIASNREKRGYHLKQVPYDTGQLCNEREYQPSAKLRKLLIKRGLKLSSTDVLFITLLFVKFRVTSVQNNILTEKEANLFSFIADLTNHLLSYLSLYATDEWKQNFTQHMLPSLKRARYGLIPQNELLEEIKKTISRIIRFGIASYDIFGGGIRGNIFRGRSWILNFAFSTITPVLTIRKDISRHRLQIGNRVRTDFKEESGPVIW</sequence>
<evidence type="ECO:0000256" key="4">
    <source>
        <dbReference type="ARBA" id="ARBA00023163"/>
    </source>
</evidence>
<comment type="caution">
    <text evidence="6">The sequence shown here is derived from an EMBL/GenBank/DDBJ whole genome shotgun (WGS) entry which is preliminary data.</text>
</comment>
<evidence type="ECO:0000313" key="6">
    <source>
        <dbReference type="EMBL" id="MDY0393644.1"/>
    </source>
</evidence>
<organism evidence="6 7">
    <name type="scientific">Tigheibacillus halophilus</name>
    <dbReference type="NCBI Taxonomy" id="361280"/>
    <lineage>
        <taxon>Bacteria</taxon>
        <taxon>Bacillati</taxon>
        <taxon>Bacillota</taxon>
        <taxon>Bacilli</taxon>
        <taxon>Bacillales</taxon>
        <taxon>Bacillaceae</taxon>
        <taxon>Tigheibacillus</taxon>
    </lineage>
</organism>
<evidence type="ECO:0000256" key="1">
    <source>
        <dbReference type="ARBA" id="ARBA00022737"/>
    </source>
</evidence>
<proteinExistence type="predicted"/>
<dbReference type="SUPFAM" id="SSF63520">
    <property type="entry name" value="PTS-regulatory domain, PRD"/>
    <property type="match status" value="1"/>
</dbReference>
<dbReference type="EMBL" id="JAWDIP010000003">
    <property type="protein sequence ID" value="MDY0393644.1"/>
    <property type="molecule type" value="Genomic_DNA"/>
</dbReference>
<reference evidence="6 7" key="1">
    <citation type="submission" date="2023-10" db="EMBL/GenBank/DDBJ databases">
        <title>Virgibacillus halophilus 5B73C genome.</title>
        <authorList>
            <person name="Miliotis G."/>
            <person name="Sengupta P."/>
            <person name="Hameed A."/>
            <person name="Chuvochina M."/>
            <person name="Mcdonagh F."/>
            <person name="Simpson A.C."/>
            <person name="Singh N.K."/>
            <person name="Rekha P.D."/>
            <person name="Raman K."/>
            <person name="Hugenholtz P."/>
            <person name="Venkateswaran K."/>
        </authorList>
    </citation>
    <scope>NUCLEOTIDE SEQUENCE [LARGE SCALE GENOMIC DNA]</scope>
    <source>
        <strain evidence="6 7">5B73C</strain>
    </source>
</reference>
<accession>A0ABU5C2X0</accession>
<evidence type="ECO:0000313" key="7">
    <source>
        <dbReference type="Proteomes" id="UP001281447"/>
    </source>
</evidence>
<gene>
    <name evidence="6" type="ORF">RWE15_03300</name>
</gene>
<evidence type="ECO:0000256" key="2">
    <source>
        <dbReference type="ARBA" id="ARBA00023015"/>
    </source>
</evidence>
<dbReference type="PANTHER" id="PTHR30185:SF18">
    <property type="entry name" value="TRANSCRIPTIONAL REGULATOR MTLR"/>
    <property type="match status" value="1"/>
</dbReference>
<dbReference type="InterPro" id="IPR050661">
    <property type="entry name" value="BglG_antiterminators"/>
</dbReference>
<evidence type="ECO:0000259" key="5">
    <source>
        <dbReference type="PROSITE" id="PS51372"/>
    </source>
</evidence>
<dbReference type="Proteomes" id="UP001281447">
    <property type="component" value="Unassembled WGS sequence"/>
</dbReference>
<dbReference type="InterPro" id="IPR036634">
    <property type="entry name" value="PRD_sf"/>
</dbReference>